<evidence type="ECO:0000313" key="2">
    <source>
        <dbReference type="Proteomes" id="UP000601435"/>
    </source>
</evidence>
<dbReference type="Proteomes" id="UP000601435">
    <property type="component" value="Unassembled WGS sequence"/>
</dbReference>
<evidence type="ECO:0000313" key="1">
    <source>
        <dbReference type="EMBL" id="CAE7656810.1"/>
    </source>
</evidence>
<sequence length="58" mass="6404">QVVYLRDVQQWTKVLLSHSVLAIGKGVFGVVTIMPDSIGWANCKARLGPSGVDFFKNR</sequence>
<name>A0A812VZQ5_9DINO</name>
<comment type="caution">
    <text evidence="1">The sequence shown here is derived from an EMBL/GenBank/DDBJ whole genome shotgun (WGS) entry which is preliminary data.</text>
</comment>
<proteinExistence type="predicted"/>
<gene>
    <name evidence="1" type="ORF">SNEC2469_LOCUS18597</name>
</gene>
<accession>A0A812VZQ5</accession>
<dbReference type="AlphaFoldDB" id="A0A812VZQ5"/>
<feature type="non-terminal residue" evidence="1">
    <location>
        <position position="1"/>
    </location>
</feature>
<dbReference type="EMBL" id="CAJNJA010031396">
    <property type="protein sequence ID" value="CAE7656810.1"/>
    <property type="molecule type" value="Genomic_DNA"/>
</dbReference>
<keyword evidence="2" id="KW-1185">Reference proteome</keyword>
<protein>
    <submittedName>
        <fullName evidence="1">Uncharacterized protein</fullName>
    </submittedName>
</protein>
<dbReference type="OrthoDB" id="409115at2759"/>
<organism evidence="1 2">
    <name type="scientific">Symbiodinium necroappetens</name>
    <dbReference type="NCBI Taxonomy" id="1628268"/>
    <lineage>
        <taxon>Eukaryota</taxon>
        <taxon>Sar</taxon>
        <taxon>Alveolata</taxon>
        <taxon>Dinophyceae</taxon>
        <taxon>Suessiales</taxon>
        <taxon>Symbiodiniaceae</taxon>
        <taxon>Symbiodinium</taxon>
    </lineage>
</organism>
<reference evidence="1" key="1">
    <citation type="submission" date="2021-02" db="EMBL/GenBank/DDBJ databases">
        <authorList>
            <person name="Dougan E. K."/>
            <person name="Rhodes N."/>
            <person name="Thang M."/>
            <person name="Chan C."/>
        </authorList>
    </citation>
    <scope>NUCLEOTIDE SEQUENCE</scope>
</reference>
<feature type="non-terminal residue" evidence="1">
    <location>
        <position position="58"/>
    </location>
</feature>